<keyword evidence="4 8" id="KW-0479">Metal-binding</keyword>
<comment type="cofactor">
    <cofactor evidence="1">
        <name>[4Fe-4S] cluster</name>
        <dbReference type="ChEBI" id="CHEBI:49883"/>
    </cofactor>
</comment>
<name>A0A3A9K5A9_9BACI</name>
<dbReference type="PANTHER" id="PTHR39163">
    <property type="entry name" value="FERREDOXIN"/>
    <property type="match status" value="1"/>
</dbReference>
<dbReference type="Pfam" id="PF13370">
    <property type="entry name" value="Fer4_13"/>
    <property type="match status" value="1"/>
</dbReference>
<keyword evidence="11" id="KW-1185">Reference proteome</keyword>
<dbReference type="Proteomes" id="UP000281498">
    <property type="component" value="Unassembled WGS sequence"/>
</dbReference>
<keyword evidence="3" id="KW-0004">4Fe-4S</keyword>
<sequence length="80" mass="8901">MTTKYTKVNQETCIACGACGDVAPEIYGFDEEGIAYVILDDNLGNSEIPEALWDDMEDAYEECPSESIKIANQPFRTENN</sequence>
<evidence type="ECO:0000313" key="10">
    <source>
        <dbReference type="EMBL" id="RKL65541.1"/>
    </source>
</evidence>
<dbReference type="GO" id="GO:0051539">
    <property type="term" value="F:4 iron, 4 sulfur cluster binding"/>
    <property type="evidence" value="ECO:0007669"/>
    <property type="project" value="UniProtKB-KW"/>
</dbReference>
<keyword evidence="2 8" id="KW-0813">Transport</keyword>
<protein>
    <recommendedName>
        <fullName evidence="8">Ferredoxin</fullName>
    </recommendedName>
</protein>
<evidence type="ECO:0000256" key="6">
    <source>
        <dbReference type="ARBA" id="ARBA00023004"/>
    </source>
</evidence>
<comment type="function">
    <text evidence="8">Ferredoxins are iron-sulfur proteins that transfer electrons in a wide variety of metabolic reactions.</text>
</comment>
<dbReference type="PRINTS" id="PR00352">
    <property type="entry name" value="3FE4SFRDOXIN"/>
</dbReference>
<dbReference type="AlphaFoldDB" id="A0A3A9K5A9"/>
<evidence type="ECO:0000259" key="9">
    <source>
        <dbReference type="PROSITE" id="PS51379"/>
    </source>
</evidence>
<dbReference type="Gene3D" id="3.30.70.20">
    <property type="match status" value="1"/>
</dbReference>
<dbReference type="PROSITE" id="PS51379">
    <property type="entry name" value="4FE4S_FER_2"/>
    <property type="match status" value="1"/>
</dbReference>
<evidence type="ECO:0000256" key="8">
    <source>
        <dbReference type="RuleBase" id="RU368020"/>
    </source>
</evidence>
<dbReference type="GO" id="GO:0009055">
    <property type="term" value="F:electron transfer activity"/>
    <property type="evidence" value="ECO:0007669"/>
    <property type="project" value="UniProtKB-UniRule"/>
</dbReference>
<dbReference type="GO" id="GO:0005506">
    <property type="term" value="F:iron ion binding"/>
    <property type="evidence" value="ECO:0007669"/>
    <property type="project" value="UniProtKB-UniRule"/>
</dbReference>
<evidence type="ECO:0000256" key="4">
    <source>
        <dbReference type="ARBA" id="ARBA00022723"/>
    </source>
</evidence>
<gene>
    <name evidence="10" type="ORF">CR203_20285</name>
</gene>
<feature type="domain" description="4Fe-4S ferredoxin-type" evidence="9">
    <location>
        <begin position="4"/>
        <end position="32"/>
    </location>
</feature>
<reference evidence="10 11" key="1">
    <citation type="submission" date="2017-10" db="EMBL/GenBank/DDBJ databases">
        <title>Bacillus sp. nov., a halophilic bacterium isolated from a Keqin Lake.</title>
        <authorList>
            <person name="Wang H."/>
        </authorList>
    </citation>
    <scope>NUCLEOTIDE SEQUENCE [LARGE SCALE GENOMIC DNA]</scope>
    <source>
        <strain evidence="10 11">KCTC 13187</strain>
    </source>
</reference>
<dbReference type="RefSeq" id="WP_110937174.1">
    <property type="nucleotide sequence ID" value="NZ_KZ614146.1"/>
</dbReference>
<dbReference type="EMBL" id="PDOE01000015">
    <property type="protein sequence ID" value="RKL65541.1"/>
    <property type="molecule type" value="Genomic_DNA"/>
</dbReference>
<accession>A0A3A9K5A9</accession>
<dbReference type="OrthoDB" id="9801085at2"/>
<keyword evidence="6 8" id="KW-0408">Iron</keyword>
<dbReference type="InterPro" id="IPR017896">
    <property type="entry name" value="4Fe4S_Fe-S-bd"/>
</dbReference>
<evidence type="ECO:0000256" key="1">
    <source>
        <dbReference type="ARBA" id="ARBA00001966"/>
    </source>
</evidence>
<dbReference type="PANTHER" id="PTHR39163:SF1">
    <property type="entry name" value="FERREDOXIN"/>
    <property type="match status" value="1"/>
</dbReference>
<dbReference type="InterPro" id="IPR052395">
    <property type="entry name" value="ET_Ferredoxin"/>
</dbReference>
<evidence type="ECO:0000256" key="7">
    <source>
        <dbReference type="ARBA" id="ARBA00023014"/>
    </source>
</evidence>
<keyword evidence="5 8" id="KW-0249">Electron transport</keyword>
<evidence type="ECO:0000256" key="2">
    <source>
        <dbReference type="ARBA" id="ARBA00022448"/>
    </source>
</evidence>
<evidence type="ECO:0000256" key="3">
    <source>
        <dbReference type="ARBA" id="ARBA00022485"/>
    </source>
</evidence>
<keyword evidence="7 8" id="KW-0411">Iron-sulfur</keyword>
<dbReference type="InterPro" id="IPR001080">
    <property type="entry name" value="3Fe4S_ferredoxin"/>
</dbReference>
<organism evidence="10 11">
    <name type="scientific">Salipaludibacillus neizhouensis</name>
    <dbReference type="NCBI Taxonomy" id="885475"/>
    <lineage>
        <taxon>Bacteria</taxon>
        <taxon>Bacillati</taxon>
        <taxon>Bacillota</taxon>
        <taxon>Bacilli</taxon>
        <taxon>Bacillales</taxon>
        <taxon>Bacillaceae</taxon>
    </lineage>
</organism>
<dbReference type="SUPFAM" id="SSF54862">
    <property type="entry name" value="4Fe-4S ferredoxins"/>
    <property type="match status" value="1"/>
</dbReference>
<evidence type="ECO:0000313" key="11">
    <source>
        <dbReference type="Proteomes" id="UP000281498"/>
    </source>
</evidence>
<comment type="caution">
    <text evidence="10">The sequence shown here is derived from an EMBL/GenBank/DDBJ whole genome shotgun (WGS) entry which is preliminary data.</text>
</comment>
<evidence type="ECO:0000256" key="5">
    <source>
        <dbReference type="ARBA" id="ARBA00022982"/>
    </source>
</evidence>
<proteinExistence type="predicted"/>